<dbReference type="PANTHER" id="PTHR40072">
    <property type="entry name" value="MOLYBDOPTERIN-GUANINE DINUCLEOTIDE BIOSYNTHESIS ADAPTER PROTEIN-RELATED"/>
    <property type="match status" value="1"/>
</dbReference>
<organism evidence="2 3">
    <name type="scientific">Mammaliicoccus fleurettii</name>
    <dbReference type="NCBI Taxonomy" id="150056"/>
    <lineage>
        <taxon>Bacteria</taxon>
        <taxon>Bacillati</taxon>
        <taxon>Bacillota</taxon>
        <taxon>Bacilli</taxon>
        <taxon>Bacillales</taxon>
        <taxon>Staphylococcaceae</taxon>
        <taxon>Mammaliicoccus</taxon>
    </lineage>
</organism>
<reference evidence="2 3" key="1">
    <citation type="submission" date="2021-05" db="EMBL/GenBank/DDBJ databases">
        <title>Staphylococcus fleurettii isolated from lake water in First Nation community in Manitoba, Canada.</title>
        <authorList>
            <person name="Bashar S."/>
            <person name="Murdock A."/>
            <person name="Patidar R."/>
            <person name="Golding G."/>
            <person name="Farenhorst A."/>
            <person name="Kumar A."/>
        </authorList>
    </citation>
    <scope>NUCLEOTIDE SEQUENCE [LARGE SCALE GENOMIC DNA]</scope>
    <source>
        <strain evidence="2 3">SF002</strain>
    </source>
</reference>
<name>A0ABS5ML08_9STAP</name>
<evidence type="ECO:0000259" key="1">
    <source>
        <dbReference type="Pfam" id="PF03205"/>
    </source>
</evidence>
<evidence type="ECO:0000313" key="2">
    <source>
        <dbReference type="EMBL" id="MBS3696567.1"/>
    </source>
</evidence>
<gene>
    <name evidence="2" type="primary">mobB</name>
    <name evidence="2" type="ORF">JJQ58_03575</name>
</gene>
<evidence type="ECO:0000313" key="3">
    <source>
        <dbReference type="Proteomes" id="UP000681586"/>
    </source>
</evidence>
<dbReference type="Proteomes" id="UP000681586">
    <property type="component" value="Unassembled WGS sequence"/>
</dbReference>
<protein>
    <submittedName>
        <fullName evidence="2">Molybdopterin-guanine dinucleotide biosynthesis protein B</fullName>
    </submittedName>
</protein>
<dbReference type="InterPro" id="IPR004435">
    <property type="entry name" value="MobB_dom"/>
</dbReference>
<comment type="caution">
    <text evidence="2">The sequence shown here is derived from an EMBL/GenBank/DDBJ whole genome shotgun (WGS) entry which is preliminary data.</text>
</comment>
<dbReference type="Gene3D" id="3.40.50.300">
    <property type="entry name" value="P-loop containing nucleotide triphosphate hydrolases"/>
    <property type="match status" value="1"/>
</dbReference>
<dbReference type="PANTHER" id="PTHR40072:SF1">
    <property type="entry name" value="MOLYBDOPTERIN-GUANINE DINUCLEOTIDE BIOSYNTHESIS ADAPTER PROTEIN"/>
    <property type="match status" value="1"/>
</dbReference>
<dbReference type="NCBIfam" id="TIGR00176">
    <property type="entry name" value="mobB"/>
    <property type="match status" value="1"/>
</dbReference>
<dbReference type="SUPFAM" id="SSF52540">
    <property type="entry name" value="P-loop containing nucleoside triphosphate hydrolases"/>
    <property type="match status" value="1"/>
</dbReference>
<dbReference type="InterPro" id="IPR052539">
    <property type="entry name" value="MGD_biosynthesis_adapter"/>
</dbReference>
<dbReference type="InterPro" id="IPR027417">
    <property type="entry name" value="P-loop_NTPase"/>
</dbReference>
<proteinExistence type="predicted"/>
<dbReference type="GeneID" id="86196425"/>
<keyword evidence="3" id="KW-1185">Reference proteome</keyword>
<dbReference type="EMBL" id="JAGXBM010000003">
    <property type="protein sequence ID" value="MBS3696567.1"/>
    <property type="molecule type" value="Genomic_DNA"/>
</dbReference>
<dbReference type="RefSeq" id="WP_078356980.1">
    <property type="nucleotide sequence ID" value="NZ_JAAQPD010000014.1"/>
</dbReference>
<accession>A0ABS5ML08</accession>
<feature type="domain" description="Molybdopterin-guanine dinucleotide biosynthesis protein B (MobB)" evidence="1">
    <location>
        <begin position="4"/>
        <end position="122"/>
    </location>
</feature>
<dbReference type="Pfam" id="PF03205">
    <property type="entry name" value="MobB"/>
    <property type="match status" value="1"/>
</dbReference>
<sequence>MKQLQVVGYKNSGKTTLINELIKVCHENKMTVSTIKHHGHGIEDISMNHKEVDSLSFISSGAEESIVLGKQLIERVTKVDKSLQQIIDEDLSIEPDILLIEGFKHEKFPKVLLQNGENGLEHELQNVIYILNAFDKKENKSFIDWFQNWIEKE</sequence>